<evidence type="ECO:0000313" key="9">
    <source>
        <dbReference type="Proteomes" id="UP000244893"/>
    </source>
</evidence>
<feature type="transmembrane region" description="Helical" evidence="6">
    <location>
        <begin position="541"/>
        <end position="569"/>
    </location>
</feature>
<evidence type="ECO:0000256" key="2">
    <source>
        <dbReference type="ARBA" id="ARBA00022475"/>
    </source>
</evidence>
<feature type="transmembrane region" description="Helical" evidence="6">
    <location>
        <begin position="297"/>
        <end position="316"/>
    </location>
</feature>
<dbReference type="Proteomes" id="UP000244893">
    <property type="component" value="Unassembled WGS sequence"/>
</dbReference>
<feature type="transmembrane region" description="Helical" evidence="6">
    <location>
        <begin position="589"/>
        <end position="610"/>
    </location>
</feature>
<comment type="caution">
    <text evidence="8">The sequence shown here is derived from an EMBL/GenBank/DDBJ whole genome shotgun (WGS) entry which is preliminary data.</text>
</comment>
<keyword evidence="3 6" id="KW-0812">Transmembrane</keyword>
<dbReference type="EMBL" id="QEOP01000001">
    <property type="protein sequence ID" value="PVZ96320.1"/>
    <property type="molecule type" value="Genomic_DNA"/>
</dbReference>
<dbReference type="Pfam" id="PF09678">
    <property type="entry name" value="Caa3_CtaG"/>
    <property type="match status" value="1"/>
</dbReference>
<dbReference type="OrthoDB" id="5241646at2"/>
<feature type="transmembrane region" description="Helical" evidence="6">
    <location>
        <begin position="79"/>
        <end position="107"/>
    </location>
</feature>
<proteinExistence type="predicted"/>
<organism evidence="8 9">
    <name type="scientific">Amnibacterium flavum</name>
    <dbReference type="NCBI Taxonomy" id="2173173"/>
    <lineage>
        <taxon>Bacteria</taxon>
        <taxon>Bacillati</taxon>
        <taxon>Actinomycetota</taxon>
        <taxon>Actinomycetes</taxon>
        <taxon>Micrococcales</taxon>
        <taxon>Microbacteriaceae</taxon>
        <taxon>Amnibacterium</taxon>
    </lineage>
</organism>
<protein>
    <submittedName>
        <fullName evidence="8">Copper transporter</fullName>
    </submittedName>
</protein>
<feature type="transmembrane region" description="Helical" evidence="6">
    <location>
        <begin position="392"/>
        <end position="413"/>
    </location>
</feature>
<dbReference type="InterPro" id="IPR008457">
    <property type="entry name" value="Cu-R_CopD_dom"/>
</dbReference>
<gene>
    <name evidence="8" type="ORF">DDQ50_02760</name>
</gene>
<evidence type="ECO:0000256" key="1">
    <source>
        <dbReference type="ARBA" id="ARBA00004651"/>
    </source>
</evidence>
<feature type="transmembrane region" description="Helical" evidence="6">
    <location>
        <begin position="360"/>
        <end position="380"/>
    </location>
</feature>
<feature type="transmembrane region" description="Helical" evidence="6">
    <location>
        <begin position="254"/>
        <end position="276"/>
    </location>
</feature>
<accession>A0A2V1HY41</accession>
<keyword evidence="4 6" id="KW-1133">Transmembrane helix</keyword>
<feature type="transmembrane region" description="Helical" evidence="6">
    <location>
        <begin position="188"/>
        <end position="209"/>
    </location>
</feature>
<evidence type="ECO:0000256" key="4">
    <source>
        <dbReference type="ARBA" id="ARBA00022989"/>
    </source>
</evidence>
<evidence type="ECO:0000259" key="7">
    <source>
        <dbReference type="Pfam" id="PF05425"/>
    </source>
</evidence>
<dbReference type="AlphaFoldDB" id="A0A2V1HY41"/>
<dbReference type="GO" id="GO:0006825">
    <property type="term" value="P:copper ion transport"/>
    <property type="evidence" value="ECO:0007669"/>
    <property type="project" value="InterPro"/>
</dbReference>
<dbReference type="InterPro" id="IPR019108">
    <property type="entry name" value="Caa3_assmbl_CtaG-rel"/>
</dbReference>
<evidence type="ECO:0000313" key="8">
    <source>
        <dbReference type="EMBL" id="PVZ96320.1"/>
    </source>
</evidence>
<feature type="transmembrane region" description="Helical" evidence="6">
    <location>
        <begin position="127"/>
        <end position="145"/>
    </location>
</feature>
<dbReference type="GO" id="GO:0005886">
    <property type="term" value="C:plasma membrane"/>
    <property type="evidence" value="ECO:0007669"/>
    <property type="project" value="UniProtKB-SubCell"/>
</dbReference>
<feature type="transmembrane region" description="Helical" evidence="6">
    <location>
        <begin position="221"/>
        <end position="242"/>
    </location>
</feature>
<reference evidence="8 9" key="1">
    <citation type="submission" date="2018-05" db="EMBL/GenBank/DDBJ databases">
        <title>Amnibacterium sp. M8JJ-5, whole genome shotgun sequence.</title>
        <authorList>
            <person name="Tuo L."/>
        </authorList>
    </citation>
    <scope>NUCLEOTIDE SEQUENCE [LARGE SCALE GENOMIC DNA]</scope>
    <source>
        <strain evidence="8 9">M8JJ-5</strain>
    </source>
</reference>
<feature type="domain" description="Copper resistance protein D" evidence="7">
    <location>
        <begin position="219"/>
        <end position="315"/>
    </location>
</feature>
<sequence>MTGPAVLIAAALLALVFALALGGGASAPAIDDPGVLVRFGLPVTKMAVNLSAAVTIGAILLALFALGTDRPAYSRTLDIAAGAAGVWAVVSAATALLTFLSVTGVPLTFDSRFGDQLGYFLTEIDAGSSWVLATLAAAAVTVLCFAVRNQTAMIFVGVIAVAGLYPLAEQGHAATASDHNTAVMALWLHLVFAAVWLGGLVVIVILRGVQPMKESLLTVVSRYSSVALVCFVVVAISGYVSAELRIGSLDRLASPYGVLVLVKVGALVVLGIIGALHRRYALARMDADRGSRWFWQLAVVELAFMGIASGVAAGLARTASPVSDEPLATGTPTPAEILTDAPLPPPFSFETLLSEWRPELLWLLVCGFGIFFYLAGVIRLRRRGDTWPIYRAVLWVAGLLLLAWLTSGGINVYEQYLFSVHMLGHMALGMMVPLLLVPGAPVTLAARAIARRTDGSRGGREWILYAVHSRFGQIIANPYVAAVLFVGSLLAFYYTPLFRWATVDHLGHQWMIIHFVLVGYLFVQSMVGIDPVKRLAYPLRLLVLLAAMAFHAFFGISLMTGTGLLLADWYGAMGWPTPAIEDQQAGGGIAWSVGEIPTVILAIAVAIQWSRSDERESRRKDRSEARTGDAELNNYNEMLGRLSGR</sequence>
<evidence type="ECO:0000256" key="3">
    <source>
        <dbReference type="ARBA" id="ARBA00022692"/>
    </source>
</evidence>
<comment type="subcellular location">
    <subcellularLocation>
        <location evidence="1">Cell membrane</location>
        <topology evidence="1">Multi-pass membrane protein</topology>
    </subcellularLocation>
</comment>
<dbReference type="Pfam" id="PF05425">
    <property type="entry name" value="CopD"/>
    <property type="match status" value="1"/>
</dbReference>
<keyword evidence="5 6" id="KW-0472">Membrane</keyword>
<feature type="transmembrane region" description="Helical" evidence="6">
    <location>
        <begin position="152"/>
        <end position="168"/>
    </location>
</feature>
<evidence type="ECO:0000256" key="6">
    <source>
        <dbReference type="SAM" id="Phobius"/>
    </source>
</evidence>
<feature type="transmembrane region" description="Helical" evidence="6">
    <location>
        <begin position="50"/>
        <end position="67"/>
    </location>
</feature>
<feature type="transmembrane region" description="Helical" evidence="6">
    <location>
        <begin position="471"/>
        <end position="495"/>
    </location>
</feature>
<keyword evidence="9" id="KW-1185">Reference proteome</keyword>
<name>A0A2V1HY41_9MICO</name>
<keyword evidence="2" id="KW-1003">Cell membrane</keyword>
<evidence type="ECO:0000256" key="5">
    <source>
        <dbReference type="ARBA" id="ARBA00023136"/>
    </source>
</evidence>
<dbReference type="PANTHER" id="PTHR34820:SF4">
    <property type="entry name" value="INNER MEMBRANE PROTEIN YEBZ"/>
    <property type="match status" value="1"/>
</dbReference>
<dbReference type="InterPro" id="IPR032694">
    <property type="entry name" value="CopC/D"/>
</dbReference>
<feature type="transmembrane region" description="Helical" evidence="6">
    <location>
        <begin position="507"/>
        <end position="529"/>
    </location>
</feature>
<dbReference type="PANTHER" id="PTHR34820">
    <property type="entry name" value="INNER MEMBRANE PROTEIN YEBZ"/>
    <property type="match status" value="1"/>
</dbReference>
<feature type="transmembrane region" description="Helical" evidence="6">
    <location>
        <begin position="425"/>
        <end position="450"/>
    </location>
</feature>